<dbReference type="InterPro" id="IPR010497">
    <property type="entry name" value="Epoxide_hydro_N"/>
</dbReference>
<keyword evidence="2" id="KW-0058">Aromatic hydrocarbons catabolism</keyword>
<evidence type="ECO:0000259" key="5">
    <source>
        <dbReference type="Pfam" id="PF06441"/>
    </source>
</evidence>
<feature type="domain" description="Epoxide hydrolase N-terminal" evidence="5">
    <location>
        <begin position="5"/>
        <end position="119"/>
    </location>
</feature>
<evidence type="ECO:0000256" key="2">
    <source>
        <dbReference type="ARBA" id="ARBA00022797"/>
    </source>
</evidence>
<dbReference type="PANTHER" id="PTHR21661:SF35">
    <property type="entry name" value="EPOXIDE HYDROLASE"/>
    <property type="match status" value="1"/>
</dbReference>
<sequence length="420" mass="47162">MAPLPFQISVPQSAIDTLKTKLSLAQLPDELPDAQWDMGVPMQEMKRLVKAWEAWDWRVAEEKLNRTLDGSQGAAQFTTGVEVDGFGELDVHFVWQRSEVKGAIPLLFVHGWPGSFMEVLRILPLLQQPGGPAFHIVAPSLPNYGFSEGVKKRGFALAQYAETCHKLMLQLGYDEYVTQGGDWGMYITRAIGKLYPQHCKASHINMIRGKPPRFTQNPILALQHASTPYSRAEHDGFARTKWFAEESRGYFLEQATKPQTLSYGLQDSPVALLAWIYEKLHDWTDAYPWTDDEIFIWVSVYYFSRAGPAATVRIYYEVMHTVAGPQTVTRDDAESYIGGVKLGFSHNPKELSVLPKTWGRTLGDVVFEADNVEVGGGHFYAHEKPELLARDLRSMFGKGGGAFEVVKGRNGYDGEDRAKL</sequence>
<dbReference type="InterPro" id="IPR016292">
    <property type="entry name" value="Epoxide_hydrolase"/>
</dbReference>
<dbReference type="Proteomes" id="UP000326757">
    <property type="component" value="Unassembled WGS sequence"/>
</dbReference>
<dbReference type="Gene3D" id="3.40.50.1820">
    <property type="entry name" value="alpha/beta hydrolase"/>
    <property type="match status" value="1"/>
</dbReference>
<proteinExistence type="inferred from homology"/>
<dbReference type="Pfam" id="PF06441">
    <property type="entry name" value="EHN"/>
    <property type="match status" value="1"/>
</dbReference>
<dbReference type="OrthoDB" id="7130006at2759"/>
<evidence type="ECO:0000256" key="1">
    <source>
        <dbReference type="ARBA" id="ARBA00010088"/>
    </source>
</evidence>
<dbReference type="PANTHER" id="PTHR21661">
    <property type="entry name" value="EPOXIDE HYDROLASE 1-RELATED"/>
    <property type="match status" value="1"/>
</dbReference>
<evidence type="ECO:0000313" key="6">
    <source>
        <dbReference type="EMBL" id="KAB8291687.1"/>
    </source>
</evidence>
<accession>A0A5N6JTJ4</accession>
<protein>
    <recommendedName>
        <fullName evidence="5">Epoxide hydrolase N-terminal domain-containing protein</fullName>
    </recommendedName>
</protein>
<organism evidence="6 7">
    <name type="scientific">Monilinia laxa</name>
    <name type="common">Brown rot fungus</name>
    <name type="synonym">Sclerotinia laxa</name>
    <dbReference type="NCBI Taxonomy" id="61186"/>
    <lineage>
        <taxon>Eukaryota</taxon>
        <taxon>Fungi</taxon>
        <taxon>Dikarya</taxon>
        <taxon>Ascomycota</taxon>
        <taxon>Pezizomycotina</taxon>
        <taxon>Leotiomycetes</taxon>
        <taxon>Helotiales</taxon>
        <taxon>Sclerotiniaceae</taxon>
        <taxon>Monilinia</taxon>
    </lineage>
</organism>
<feature type="active site" description="Proton donor" evidence="4">
    <location>
        <position position="315"/>
    </location>
</feature>
<comment type="caution">
    <text evidence="6">The sequence shown here is derived from an EMBL/GenBank/DDBJ whole genome shotgun (WGS) entry which is preliminary data.</text>
</comment>
<name>A0A5N6JTJ4_MONLA</name>
<dbReference type="PIRSF" id="PIRSF001112">
    <property type="entry name" value="Epoxide_hydrolase"/>
    <property type="match status" value="1"/>
</dbReference>
<dbReference type="AlphaFoldDB" id="A0A5N6JTJ4"/>
<feature type="active site" description="Proton acceptor" evidence="4">
    <location>
        <position position="378"/>
    </location>
</feature>
<dbReference type="GO" id="GO:0097176">
    <property type="term" value="P:epoxide metabolic process"/>
    <property type="evidence" value="ECO:0007669"/>
    <property type="project" value="TreeGrafter"/>
</dbReference>
<gene>
    <name evidence="6" type="ORF">EYC80_006487</name>
</gene>
<dbReference type="InterPro" id="IPR000639">
    <property type="entry name" value="Epox_hydrolase-like"/>
</dbReference>
<dbReference type="EMBL" id="VIGI01000014">
    <property type="protein sequence ID" value="KAB8291687.1"/>
    <property type="molecule type" value="Genomic_DNA"/>
</dbReference>
<evidence type="ECO:0000256" key="4">
    <source>
        <dbReference type="PIRSR" id="PIRSR001112-1"/>
    </source>
</evidence>
<feature type="active site" description="Nucleophile" evidence="4">
    <location>
        <position position="182"/>
    </location>
</feature>
<reference evidence="6 7" key="1">
    <citation type="submission" date="2019-06" db="EMBL/GenBank/DDBJ databases">
        <title>Genome Sequence of the Brown Rot Fungal Pathogen Monilinia laxa.</title>
        <authorList>
            <person name="De Miccolis Angelini R.M."/>
            <person name="Landi L."/>
            <person name="Abate D."/>
            <person name="Pollastro S."/>
            <person name="Romanazzi G."/>
            <person name="Faretra F."/>
        </authorList>
    </citation>
    <scope>NUCLEOTIDE SEQUENCE [LARGE SCALE GENOMIC DNA]</scope>
    <source>
        <strain evidence="6 7">Mlax316</strain>
    </source>
</reference>
<comment type="similarity">
    <text evidence="1">Belongs to the peptidase S33 family.</text>
</comment>
<dbReference type="InterPro" id="IPR029058">
    <property type="entry name" value="AB_hydrolase_fold"/>
</dbReference>
<dbReference type="GO" id="GO:0004301">
    <property type="term" value="F:epoxide hydrolase activity"/>
    <property type="evidence" value="ECO:0007669"/>
    <property type="project" value="TreeGrafter"/>
</dbReference>
<keyword evidence="3" id="KW-0378">Hydrolase</keyword>
<evidence type="ECO:0000256" key="3">
    <source>
        <dbReference type="ARBA" id="ARBA00022801"/>
    </source>
</evidence>
<keyword evidence="7" id="KW-1185">Reference proteome</keyword>
<evidence type="ECO:0000313" key="7">
    <source>
        <dbReference type="Proteomes" id="UP000326757"/>
    </source>
</evidence>
<dbReference type="SUPFAM" id="SSF53474">
    <property type="entry name" value="alpha/beta-Hydrolases"/>
    <property type="match status" value="1"/>
</dbReference>
<dbReference type="PRINTS" id="PR00412">
    <property type="entry name" value="EPOXHYDRLASE"/>
</dbReference>